<evidence type="ECO:0000313" key="6">
    <source>
        <dbReference type="EMBL" id="USF23561.1"/>
    </source>
</evidence>
<proteinExistence type="predicted"/>
<protein>
    <recommendedName>
        <fullName evidence="5">O-antigen ligase-related domain-containing protein</fullName>
    </recommendedName>
</protein>
<dbReference type="PANTHER" id="PTHR37422">
    <property type="entry name" value="TEICHURONIC ACID BIOSYNTHESIS PROTEIN TUAE"/>
    <property type="match status" value="1"/>
</dbReference>
<keyword evidence="3" id="KW-1133">Transmembrane helix</keyword>
<feature type="domain" description="O-antigen ligase-related" evidence="5">
    <location>
        <begin position="186"/>
        <end position="328"/>
    </location>
</feature>
<evidence type="ECO:0000256" key="3">
    <source>
        <dbReference type="ARBA" id="ARBA00022989"/>
    </source>
</evidence>
<keyword evidence="7" id="KW-1185">Reference proteome</keyword>
<evidence type="ECO:0000256" key="4">
    <source>
        <dbReference type="ARBA" id="ARBA00023136"/>
    </source>
</evidence>
<name>V2QFQ6_9BACT</name>
<dbReference type="OrthoDB" id="871774at2"/>
<dbReference type="PANTHER" id="PTHR37422:SF13">
    <property type="entry name" value="LIPOPOLYSACCHARIDE BIOSYNTHESIS PROTEIN PA4999-RELATED"/>
    <property type="match status" value="1"/>
</dbReference>
<dbReference type="eggNOG" id="COG3307">
    <property type="taxonomic scope" value="Bacteria"/>
</dbReference>
<reference evidence="6" key="2">
    <citation type="submission" date="2022-05" db="EMBL/GenBank/DDBJ databases">
        <authorList>
            <person name="Proctor A.L."/>
            <person name="Phillips G.J."/>
            <person name="Wannemuehler M.J."/>
        </authorList>
    </citation>
    <scope>NUCLEOTIDE SEQUENCE</scope>
    <source>
        <strain evidence="6">ASF457</strain>
    </source>
</reference>
<dbReference type="AlphaFoldDB" id="V2QFQ6"/>
<keyword evidence="4" id="KW-0472">Membrane</keyword>
<dbReference type="EMBL" id="CP097562">
    <property type="protein sequence ID" value="USF23561.1"/>
    <property type="molecule type" value="Genomic_DNA"/>
</dbReference>
<dbReference type="KEGG" id="msch:N508_000625"/>
<evidence type="ECO:0000259" key="5">
    <source>
        <dbReference type="Pfam" id="PF04932"/>
    </source>
</evidence>
<evidence type="ECO:0000313" key="7">
    <source>
        <dbReference type="Proteomes" id="UP000017429"/>
    </source>
</evidence>
<sequence length="394" mass="45051">MAKIISNKYFHITTASFLIILGFCLNISISLSQIALGVLLLCLIIYIIDNRYNIFTKDIYFTLFIFYWISAFLSTFLGSEYAAVGKGLTSPWPMLIFFTSVYFIDKKYLPYIVSAFAAGLFIITLSGYYYYIMFGDTDYRYFRSHSLAGGYMMTAHLLSIGIIFLAAIMLSKLERNKYMIIFYIIVILTSLNMLFITATRMPLIAVITVISLMLIIKLRWKGVIAALLILISSFIYIITNDYMLARFDNFFASFDEPLSSNGWRLLLWKNGIEVFKEYPLFGIGVNAYEDFMVTVMPENNIFLPLSHAHNSFLMHLITFGIFGFITFCLFYGKIIFDLVKNIFNSPYAFCGAAVMAGYFIEALTEYNTGLSMSCMQALFLTGLMTGIMRKDKIL</sequence>
<evidence type="ECO:0000256" key="2">
    <source>
        <dbReference type="ARBA" id="ARBA00022692"/>
    </source>
</evidence>
<organism evidence="6 7">
    <name type="scientific">Mucispirillum schaedleri ASF457</name>
    <dbReference type="NCBI Taxonomy" id="1379858"/>
    <lineage>
        <taxon>Bacteria</taxon>
        <taxon>Pseudomonadati</taxon>
        <taxon>Deferribacterota</taxon>
        <taxon>Deferribacteres</taxon>
        <taxon>Deferribacterales</taxon>
        <taxon>Mucispirillaceae</taxon>
        <taxon>Mucispirillum</taxon>
    </lineage>
</organism>
<dbReference type="GO" id="GO:0016020">
    <property type="term" value="C:membrane"/>
    <property type="evidence" value="ECO:0007669"/>
    <property type="project" value="UniProtKB-SubCell"/>
</dbReference>
<dbReference type="Proteomes" id="UP000017429">
    <property type="component" value="Chromosome"/>
</dbReference>
<dbReference type="InterPro" id="IPR051533">
    <property type="entry name" value="WaaL-like"/>
</dbReference>
<keyword evidence="2" id="KW-0812">Transmembrane</keyword>
<reference evidence="6" key="3">
    <citation type="submission" date="2022-06" db="EMBL/GenBank/DDBJ databases">
        <title>Resources to Facilitate Use of the Altered Schaedler Flora (ASF) Mouse Model to Study Microbiome Function.</title>
        <authorList>
            <person name="Proctor A."/>
            <person name="Parvinroo S."/>
            <person name="Richie T."/>
            <person name="Jia X."/>
            <person name="Lee S.T.M."/>
            <person name="Karp P.D."/>
            <person name="Paley S."/>
            <person name="Kostic A.D."/>
            <person name="Pierre J.F."/>
            <person name="Wannemuehler M.J."/>
            <person name="Phillips G.J."/>
        </authorList>
    </citation>
    <scope>NUCLEOTIDE SEQUENCE</scope>
    <source>
        <strain evidence="6">ASF457</strain>
    </source>
</reference>
<comment type="subcellular location">
    <subcellularLocation>
        <location evidence="1">Membrane</location>
        <topology evidence="1">Multi-pass membrane protein</topology>
    </subcellularLocation>
</comment>
<gene>
    <name evidence="6" type="ORF">N508_000625</name>
</gene>
<dbReference type="Pfam" id="PF04932">
    <property type="entry name" value="Wzy_C"/>
    <property type="match status" value="1"/>
</dbReference>
<dbReference type="InterPro" id="IPR007016">
    <property type="entry name" value="O-antigen_ligase-rel_domated"/>
</dbReference>
<evidence type="ECO:0000256" key="1">
    <source>
        <dbReference type="ARBA" id="ARBA00004141"/>
    </source>
</evidence>
<accession>V2QFQ6</accession>
<dbReference type="RefSeq" id="WP_023274935.1">
    <property type="nucleotide sequence ID" value="NZ_CP097562.1"/>
</dbReference>
<reference evidence="6" key="1">
    <citation type="journal article" date="2014" name="Genome Announc.">
        <title>Draft genome sequences of the altered schaedler flora, a defined bacterial community from gnotobiotic mice.</title>
        <authorList>
            <person name="Wannemuehler M.J."/>
            <person name="Overstreet A.M."/>
            <person name="Ward D.V."/>
            <person name="Phillips G.J."/>
        </authorList>
    </citation>
    <scope>NUCLEOTIDE SEQUENCE</scope>
    <source>
        <strain evidence="6">ASF457</strain>
    </source>
</reference>